<dbReference type="Pfam" id="PF00498">
    <property type="entry name" value="FHA"/>
    <property type="match status" value="1"/>
</dbReference>
<dbReference type="GO" id="GO:0004674">
    <property type="term" value="F:protein serine/threonine kinase activity"/>
    <property type="evidence" value="ECO:0007669"/>
    <property type="project" value="UniProtKB-KW"/>
</dbReference>
<dbReference type="PROSITE" id="PS50011">
    <property type="entry name" value="PROTEIN_KINASE_DOM"/>
    <property type="match status" value="1"/>
</dbReference>
<feature type="domain" description="Protein kinase" evidence="12">
    <location>
        <begin position="252"/>
        <end position="524"/>
    </location>
</feature>
<dbReference type="SMART" id="SM00220">
    <property type="entry name" value="S_TKc"/>
    <property type="match status" value="1"/>
</dbReference>
<dbReference type="PROSITE" id="PS00107">
    <property type="entry name" value="PROTEIN_KINASE_ATP"/>
    <property type="match status" value="1"/>
</dbReference>
<dbReference type="PROSITE" id="PS50006">
    <property type="entry name" value="FHA_DOMAIN"/>
    <property type="match status" value="1"/>
</dbReference>
<accession>A0AAN6F5L4</accession>
<keyword evidence="4 9" id="KW-0547">Nucleotide-binding</keyword>
<evidence type="ECO:0000256" key="6">
    <source>
        <dbReference type="ARBA" id="ARBA00022840"/>
    </source>
</evidence>
<comment type="catalytic activity">
    <reaction evidence="7">
        <text>L-threonyl-[protein] + ATP = O-phospho-L-threonyl-[protein] + ADP + H(+)</text>
        <dbReference type="Rhea" id="RHEA:46608"/>
        <dbReference type="Rhea" id="RHEA-COMP:11060"/>
        <dbReference type="Rhea" id="RHEA-COMP:11605"/>
        <dbReference type="ChEBI" id="CHEBI:15378"/>
        <dbReference type="ChEBI" id="CHEBI:30013"/>
        <dbReference type="ChEBI" id="CHEBI:30616"/>
        <dbReference type="ChEBI" id="CHEBI:61977"/>
        <dbReference type="ChEBI" id="CHEBI:456216"/>
        <dbReference type="EC" id="2.7.11.1"/>
    </reaction>
</comment>
<keyword evidence="6 9" id="KW-0067">ATP-binding</keyword>
<dbReference type="EC" id="2.7.11.1" evidence="2"/>
<evidence type="ECO:0000256" key="4">
    <source>
        <dbReference type="ARBA" id="ARBA00022741"/>
    </source>
</evidence>
<evidence type="ECO:0000256" key="10">
    <source>
        <dbReference type="SAM" id="MobiDB-lite"/>
    </source>
</evidence>
<dbReference type="InterPro" id="IPR017441">
    <property type="entry name" value="Protein_kinase_ATP_BS"/>
</dbReference>
<dbReference type="SUPFAM" id="SSF49879">
    <property type="entry name" value="SMAD/FHA domain"/>
    <property type="match status" value="1"/>
</dbReference>
<keyword evidence="5" id="KW-0418">Kinase</keyword>
<evidence type="ECO:0000256" key="8">
    <source>
        <dbReference type="ARBA" id="ARBA00048679"/>
    </source>
</evidence>
<feature type="domain" description="FHA" evidence="11">
    <location>
        <begin position="98"/>
        <end position="152"/>
    </location>
</feature>
<dbReference type="Gene3D" id="1.10.510.10">
    <property type="entry name" value="Transferase(Phosphotransferase) domain 1"/>
    <property type="match status" value="1"/>
</dbReference>
<evidence type="ECO:0000256" key="9">
    <source>
        <dbReference type="PROSITE-ProRule" id="PRU10141"/>
    </source>
</evidence>
<dbReference type="GO" id="GO:0044773">
    <property type="term" value="P:mitotic DNA damage checkpoint signaling"/>
    <property type="evidence" value="ECO:0007669"/>
    <property type="project" value="TreeGrafter"/>
</dbReference>
<comment type="catalytic activity">
    <reaction evidence="8">
        <text>L-seryl-[protein] + ATP = O-phospho-L-seryl-[protein] + ADP + H(+)</text>
        <dbReference type="Rhea" id="RHEA:17989"/>
        <dbReference type="Rhea" id="RHEA-COMP:9863"/>
        <dbReference type="Rhea" id="RHEA-COMP:11604"/>
        <dbReference type="ChEBI" id="CHEBI:15378"/>
        <dbReference type="ChEBI" id="CHEBI:29999"/>
        <dbReference type="ChEBI" id="CHEBI:30616"/>
        <dbReference type="ChEBI" id="CHEBI:83421"/>
        <dbReference type="ChEBI" id="CHEBI:456216"/>
        <dbReference type="EC" id="2.7.11.1"/>
    </reaction>
</comment>
<feature type="region of interest" description="Disordered" evidence="10">
    <location>
        <begin position="537"/>
        <end position="568"/>
    </location>
</feature>
<dbReference type="InterPro" id="IPR000719">
    <property type="entry name" value="Prot_kinase_dom"/>
</dbReference>
<evidence type="ECO:0000259" key="12">
    <source>
        <dbReference type="PROSITE" id="PS50011"/>
    </source>
</evidence>
<dbReference type="PANTHER" id="PTHR44167">
    <property type="entry name" value="OVARIAN-SPECIFIC SERINE/THREONINE-PROTEIN KINASE LOK-RELATED"/>
    <property type="match status" value="1"/>
</dbReference>
<evidence type="ECO:0000259" key="11">
    <source>
        <dbReference type="PROSITE" id="PS50006"/>
    </source>
</evidence>
<keyword evidence="5" id="KW-0808">Transferase</keyword>
<dbReference type="InterPro" id="IPR011009">
    <property type="entry name" value="Kinase-like_dom_sf"/>
</dbReference>
<dbReference type="Proteomes" id="UP001168146">
    <property type="component" value="Unassembled WGS sequence"/>
</dbReference>
<proteinExistence type="inferred from homology"/>
<comment type="similarity">
    <text evidence="1">Belongs to the protein kinase superfamily. CAMK Ser/Thr protein kinase family. CHEK2 subfamily.</text>
</comment>
<dbReference type="AlphaFoldDB" id="A0AAN6F5L4"/>
<dbReference type="SUPFAM" id="SSF56112">
    <property type="entry name" value="Protein kinase-like (PK-like)"/>
    <property type="match status" value="1"/>
</dbReference>
<dbReference type="GO" id="GO:0005524">
    <property type="term" value="F:ATP binding"/>
    <property type="evidence" value="ECO:0007669"/>
    <property type="project" value="UniProtKB-UniRule"/>
</dbReference>
<evidence type="ECO:0000256" key="5">
    <source>
        <dbReference type="ARBA" id="ARBA00022777"/>
    </source>
</evidence>
<dbReference type="InterPro" id="IPR008984">
    <property type="entry name" value="SMAD_FHA_dom_sf"/>
</dbReference>
<protein>
    <recommendedName>
        <fullName evidence="2">non-specific serine/threonine protein kinase</fullName>
        <ecNumber evidence="2">2.7.11.1</ecNumber>
    </recommendedName>
</protein>
<keyword evidence="3" id="KW-0723">Serine/threonine-protein kinase</keyword>
<dbReference type="PANTHER" id="PTHR44167:SF24">
    <property type="entry name" value="SERINE_THREONINE-PROTEIN KINASE CHK2"/>
    <property type="match status" value="1"/>
</dbReference>
<evidence type="ECO:0000256" key="3">
    <source>
        <dbReference type="ARBA" id="ARBA00022527"/>
    </source>
</evidence>
<dbReference type="GO" id="GO:0005634">
    <property type="term" value="C:nucleus"/>
    <property type="evidence" value="ECO:0007669"/>
    <property type="project" value="TreeGrafter"/>
</dbReference>
<dbReference type="Gene3D" id="2.60.200.20">
    <property type="match status" value="1"/>
</dbReference>
<name>A0AAN6F5L4_9PEZI</name>
<dbReference type="SMART" id="SM00240">
    <property type="entry name" value="FHA"/>
    <property type="match status" value="1"/>
</dbReference>
<sequence length="579" mass="65228">MQHDNVFLYLTSADSRNKASSVIKLPKNSRWYCDAQGGVEGEPTITSRDPTPAPDEFEEDAPDHTSLGVTERLAITFTGLQEACQDGSVPVQSAEAGVVFGTDPRFCHVVLGFRGTVGISRKHFAIRTDSSHQIVLADLGSTHGTAVETNGQNRDQRRSWDQWILTGQPGSEDRFSTIIVWLGELALNLVLPNHRKSSPRYLERLTNFTKVWGVSESVRKEETFALNALDLQSHLTTQAPSGSHTPSSTPIYYRDKRIGQGAFGQVHRVIKMSDGKYYAAKTFTRKDKKRERDSSDPRWLASIRREFTLVNENPHPNVVRMVGFLDSLEPAIIMEYFRAGNIADLGTLDEVTYISAFGQILSGVEHLHSKGIAHRDLKPENFLVERLPFFRVAISDFGLAKTVPKSALLSTFCGSLTYVAPEVFPHANGHDHKVDIWSLGVIVLEWIYNIPQAPKLPRGRPLNHIQPNSWRLWVDTWSHRLQRTLYDQEDCVLLKVLSEMLQVDKEKRWEAEQLLQYGLDGKLFRRRRVDDLVVCADDRSDTEEDPERSPSGATPRASSPEQNEEDVDATVIVDCLWTA</sequence>
<feature type="binding site" evidence="9">
    <location>
        <position position="281"/>
    </location>
    <ligand>
        <name>ATP</name>
        <dbReference type="ChEBI" id="CHEBI:30616"/>
    </ligand>
</feature>
<evidence type="ECO:0000313" key="14">
    <source>
        <dbReference type="Proteomes" id="UP001168146"/>
    </source>
</evidence>
<organism evidence="13 14">
    <name type="scientific">Friedmanniomyces endolithicus</name>
    <dbReference type="NCBI Taxonomy" id="329885"/>
    <lineage>
        <taxon>Eukaryota</taxon>
        <taxon>Fungi</taxon>
        <taxon>Dikarya</taxon>
        <taxon>Ascomycota</taxon>
        <taxon>Pezizomycotina</taxon>
        <taxon>Dothideomycetes</taxon>
        <taxon>Dothideomycetidae</taxon>
        <taxon>Mycosphaerellales</taxon>
        <taxon>Teratosphaeriaceae</taxon>
        <taxon>Friedmanniomyces</taxon>
    </lineage>
</organism>
<dbReference type="InterPro" id="IPR008271">
    <property type="entry name" value="Ser/Thr_kinase_AS"/>
</dbReference>
<dbReference type="Pfam" id="PF00069">
    <property type="entry name" value="Pkinase"/>
    <property type="match status" value="1"/>
</dbReference>
<gene>
    <name evidence="13" type="ORF">LTR82_018159</name>
</gene>
<reference evidence="13" key="1">
    <citation type="submission" date="2021-12" db="EMBL/GenBank/DDBJ databases">
        <title>Black yeast isolated from Biological Soil Crust.</title>
        <authorList>
            <person name="Kurbessoian T."/>
        </authorList>
    </citation>
    <scope>NUCLEOTIDE SEQUENCE</scope>
    <source>
        <strain evidence="13">CCFEE 5208</strain>
    </source>
</reference>
<dbReference type="InterPro" id="IPR000253">
    <property type="entry name" value="FHA_dom"/>
</dbReference>
<dbReference type="EMBL" id="JASUXU010000293">
    <property type="protein sequence ID" value="KAK0301700.1"/>
    <property type="molecule type" value="Genomic_DNA"/>
</dbReference>
<evidence type="ECO:0000256" key="1">
    <source>
        <dbReference type="ARBA" id="ARBA00005575"/>
    </source>
</evidence>
<feature type="region of interest" description="Disordered" evidence="10">
    <location>
        <begin position="36"/>
        <end position="64"/>
    </location>
</feature>
<evidence type="ECO:0000256" key="7">
    <source>
        <dbReference type="ARBA" id="ARBA00047899"/>
    </source>
</evidence>
<comment type="caution">
    <text evidence="13">The sequence shown here is derived from an EMBL/GenBank/DDBJ whole genome shotgun (WGS) entry which is preliminary data.</text>
</comment>
<evidence type="ECO:0000256" key="2">
    <source>
        <dbReference type="ARBA" id="ARBA00012513"/>
    </source>
</evidence>
<evidence type="ECO:0000313" key="13">
    <source>
        <dbReference type="EMBL" id="KAK0301700.1"/>
    </source>
</evidence>
<dbReference type="PROSITE" id="PS00108">
    <property type="entry name" value="PROTEIN_KINASE_ST"/>
    <property type="match status" value="1"/>
</dbReference>